<evidence type="ECO:0000313" key="1">
    <source>
        <dbReference type="EMBL" id="ALN56812.1"/>
    </source>
</evidence>
<dbReference type="Proteomes" id="UP000061569">
    <property type="component" value="Chromosome"/>
</dbReference>
<dbReference type="Gene3D" id="3.40.50.150">
    <property type="entry name" value="Vaccinia Virus protein VP39"/>
    <property type="match status" value="1"/>
</dbReference>
<dbReference type="AlphaFoldDB" id="A0A0S2DE08"/>
<dbReference type="NCBIfam" id="TIGR04474">
    <property type="entry name" value="tcm_partner"/>
    <property type="match status" value="1"/>
</dbReference>
<evidence type="ECO:0000313" key="2">
    <source>
        <dbReference type="Proteomes" id="UP000061569"/>
    </source>
</evidence>
<sequence length="275" mass="31221">MPTKRKEERYEIDLDDGLRRELVGTWVQEKHQRLRYYVDISRAARRKFHGNSTFIDLYCGPGRARIKDTPVIVPGSAVVAASEAARHAAFGKIYIGDISATNLDHCRQRLEQERLSPIIAFEGAAEVTAQAVSRELSPSALHFAFLDPYSVQALPFTVIEALAELPKMDILIHFSIMDMQRNIKALMKAGKLDQFAPGWRDQVDPALRNASALLAVFHYWCGLIRNLGYYVSDNVERVSGTHNQPLYWLVLVSKDKLGERFWDKISNVTPQPRLL</sequence>
<accession>A0A0S2DE08</accession>
<name>A0A0S2DE08_LYSEN</name>
<dbReference type="KEGG" id="lez:GLE_1455"/>
<dbReference type="InterPro" id="IPR031009">
    <property type="entry name" value="Tcm_partner"/>
</dbReference>
<dbReference type="OrthoDB" id="1551176at2"/>
<dbReference type="InterPro" id="IPR029063">
    <property type="entry name" value="SAM-dependent_MTases_sf"/>
</dbReference>
<reference evidence="1 2" key="1">
    <citation type="submission" date="2015-11" db="EMBL/GenBank/DDBJ databases">
        <title>Genome sequences of Lysobacter enzymogenes strain C3 and Lysobacter antibioticus ATCC 29479.</title>
        <authorList>
            <person name="Kobayashi D.Y."/>
        </authorList>
    </citation>
    <scope>NUCLEOTIDE SEQUENCE [LARGE SCALE GENOMIC DNA]</scope>
    <source>
        <strain evidence="1 2">C3</strain>
    </source>
</reference>
<organism evidence="1 2">
    <name type="scientific">Lysobacter enzymogenes</name>
    <dbReference type="NCBI Taxonomy" id="69"/>
    <lineage>
        <taxon>Bacteria</taxon>
        <taxon>Pseudomonadati</taxon>
        <taxon>Pseudomonadota</taxon>
        <taxon>Gammaproteobacteria</taxon>
        <taxon>Lysobacterales</taxon>
        <taxon>Lysobacteraceae</taxon>
        <taxon>Lysobacter</taxon>
    </lineage>
</organism>
<proteinExistence type="predicted"/>
<dbReference type="EMBL" id="CP013140">
    <property type="protein sequence ID" value="ALN56812.1"/>
    <property type="molecule type" value="Genomic_DNA"/>
</dbReference>
<protein>
    <submittedName>
        <fullName evidence="1">Uncharacterized protein</fullName>
    </submittedName>
</protein>
<gene>
    <name evidence="1" type="ORF">GLE_1455</name>
</gene>
<dbReference type="PATRIC" id="fig|69.6.peg.1435"/>